<dbReference type="PIRSF" id="PIRSF009467">
    <property type="entry name" value="Ureas_acces_UreF"/>
    <property type="match status" value="1"/>
</dbReference>
<dbReference type="Proteomes" id="UP000028864">
    <property type="component" value="Unassembled WGS sequence"/>
</dbReference>
<comment type="subcellular location">
    <subcellularLocation>
        <location evidence="3">Cytoplasm</location>
    </subcellularLocation>
</comment>
<dbReference type="EMBL" id="LK021339">
    <property type="protein sequence ID" value="CDQ45286.1"/>
    <property type="molecule type" value="Genomic_DNA"/>
</dbReference>
<protein>
    <recommendedName>
        <fullName evidence="3">Urease accessory protein UreF</fullName>
    </recommendedName>
</protein>
<dbReference type="PANTHER" id="PTHR33620">
    <property type="entry name" value="UREASE ACCESSORY PROTEIN F"/>
    <property type="match status" value="1"/>
</dbReference>
<dbReference type="PANTHER" id="PTHR33620:SF1">
    <property type="entry name" value="UREASE ACCESSORY PROTEIN F"/>
    <property type="match status" value="1"/>
</dbReference>
<evidence type="ECO:0000256" key="1">
    <source>
        <dbReference type="ARBA" id="ARBA00022988"/>
    </source>
</evidence>
<proteinExistence type="inferred from homology"/>
<evidence type="ECO:0000256" key="2">
    <source>
        <dbReference type="ARBA" id="ARBA00023186"/>
    </source>
</evidence>
<reference evidence="4" key="1">
    <citation type="submission" date="2014-05" db="EMBL/GenBank/DDBJ databases">
        <authorList>
            <person name="Urmite Genomes"/>
        </authorList>
    </citation>
    <scope>NUCLEOTIDE SEQUENCE</scope>
    <source>
        <strain evidence="4">DSM 44074</strain>
    </source>
</reference>
<comment type="subunit">
    <text evidence="3">UreD, UreF and UreG form a complex that acts as a GTP-hydrolysis-dependent molecular chaperone, activating the urease apoprotein by helping to assemble the nickel containing metallocenter of UreC. The UreE protein probably delivers the nickel.</text>
</comment>
<organism evidence="4 5">
    <name type="scientific">Mycolicibacterium neoaurum</name>
    <name type="common">Mycobacterium neoaurum</name>
    <dbReference type="NCBI Taxonomy" id="1795"/>
    <lineage>
        <taxon>Bacteria</taxon>
        <taxon>Bacillati</taxon>
        <taxon>Actinomycetota</taxon>
        <taxon>Actinomycetes</taxon>
        <taxon>Mycobacteriales</taxon>
        <taxon>Mycobacteriaceae</taxon>
        <taxon>Mycolicibacterium</taxon>
    </lineage>
</organism>
<evidence type="ECO:0000313" key="4">
    <source>
        <dbReference type="EMBL" id="CDQ45286.1"/>
    </source>
</evidence>
<sequence>MTMLAITTDVTTALALWLQLHDSAFPAGRMVHSHGLEEWLHRRPDADADAVESVVCGYLRHSVGTLDATITAHAWLADDPDTLAELDDLAATYKLFGNTRTASVSAGGQLAATALDVGIGERHPYLLAVSAGSVPGHAAVVDGVVQSLLGIPRQVAVVGVLRSMMASLLSAAVRLGRLGPLQSQRIQLRNAEAMTVLAHAACERPLSELSSVSPALEISGMRHEERTSRLFAT</sequence>
<dbReference type="InterPro" id="IPR038277">
    <property type="entry name" value="UreF_sf"/>
</dbReference>
<accession>A0AAV2WMU2</accession>
<evidence type="ECO:0000256" key="3">
    <source>
        <dbReference type="HAMAP-Rule" id="MF_01385"/>
    </source>
</evidence>
<reference evidence="4" key="2">
    <citation type="submission" date="2015-09" db="EMBL/GenBank/DDBJ databases">
        <title>Draft genome sequence of Mycobacterium neoaurum DSM 44074.</title>
        <authorList>
            <person name="Croce O."/>
            <person name="Robert C."/>
            <person name="Raoult D."/>
            <person name="Drancourt M."/>
        </authorList>
    </citation>
    <scope>NUCLEOTIDE SEQUENCE</scope>
    <source>
        <strain evidence="4">DSM 44074</strain>
    </source>
</reference>
<keyword evidence="3" id="KW-0963">Cytoplasm</keyword>
<dbReference type="HAMAP" id="MF_01385">
    <property type="entry name" value="UreF"/>
    <property type="match status" value="1"/>
</dbReference>
<keyword evidence="1 3" id="KW-0996">Nickel insertion</keyword>
<dbReference type="InterPro" id="IPR002639">
    <property type="entry name" value="UreF"/>
</dbReference>
<comment type="function">
    <text evidence="3">Required for maturation of urease via the functional incorporation of the urease nickel metallocenter.</text>
</comment>
<gene>
    <name evidence="3" type="primary">ureF</name>
    <name evidence="4" type="ORF">BN1047_03180</name>
</gene>
<comment type="similarity">
    <text evidence="3">Belongs to the UreF family.</text>
</comment>
<dbReference type="Pfam" id="PF01730">
    <property type="entry name" value="UreF"/>
    <property type="match status" value="1"/>
</dbReference>
<dbReference type="GO" id="GO:0005737">
    <property type="term" value="C:cytoplasm"/>
    <property type="evidence" value="ECO:0007669"/>
    <property type="project" value="UniProtKB-SubCell"/>
</dbReference>
<dbReference type="GO" id="GO:0016151">
    <property type="term" value="F:nickel cation binding"/>
    <property type="evidence" value="ECO:0007669"/>
    <property type="project" value="UniProtKB-UniRule"/>
</dbReference>
<evidence type="ECO:0000313" key="5">
    <source>
        <dbReference type="Proteomes" id="UP000028864"/>
    </source>
</evidence>
<keyword evidence="2 3" id="KW-0143">Chaperone</keyword>
<dbReference type="Gene3D" id="1.10.4190.10">
    <property type="entry name" value="Urease accessory protein UreF"/>
    <property type="match status" value="1"/>
</dbReference>
<dbReference type="AlphaFoldDB" id="A0AAV2WMU2"/>
<name>A0AAV2WMU2_MYCNE</name>